<organism evidence="2 3">
    <name type="scientific">Apiospora saccharicola</name>
    <dbReference type="NCBI Taxonomy" id="335842"/>
    <lineage>
        <taxon>Eukaryota</taxon>
        <taxon>Fungi</taxon>
        <taxon>Dikarya</taxon>
        <taxon>Ascomycota</taxon>
        <taxon>Pezizomycotina</taxon>
        <taxon>Sordariomycetes</taxon>
        <taxon>Xylariomycetidae</taxon>
        <taxon>Amphisphaeriales</taxon>
        <taxon>Apiosporaceae</taxon>
        <taxon>Apiospora</taxon>
    </lineage>
</organism>
<evidence type="ECO:0000256" key="1">
    <source>
        <dbReference type="SAM" id="MobiDB-lite"/>
    </source>
</evidence>
<feature type="region of interest" description="Disordered" evidence="1">
    <location>
        <begin position="1"/>
        <end position="36"/>
    </location>
</feature>
<protein>
    <submittedName>
        <fullName evidence="2">Uncharacterized protein</fullName>
    </submittedName>
</protein>
<reference evidence="2 3" key="1">
    <citation type="submission" date="2023-01" db="EMBL/GenBank/DDBJ databases">
        <title>Analysis of 21 Apiospora genomes using comparative genomics revels a genus with tremendous synthesis potential of carbohydrate active enzymes and secondary metabolites.</title>
        <authorList>
            <person name="Sorensen T."/>
        </authorList>
    </citation>
    <scope>NUCLEOTIDE SEQUENCE [LARGE SCALE GENOMIC DNA]</scope>
    <source>
        <strain evidence="2 3">CBS 83171</strain>
    </source>
</reference>
<dbReference type="EMBL" id="JAQQWM010000006">
    <property type="protein sequence ID" value="KAK8060807.1"/>
    <property type="molecule type" value="Genomic_DNA"/>
</dbReference>
<sequence length="192" mass="21749">MDSRRDMSQPSNPQWGHQGEVPVTPQRKEATMSSWGELQAMISENASCSSLQTYQRTESAASLRTGAASISPLSSGLRHPLSSSARSPGSQAALLSKQQDQDQELRRLCRIFSWEDYKEHVGTLLEKEKRANRALKMLRLALLKPSEEWLLQLERENNLKLQEQREVLLGLWSDARSERALRILREALLGPL</sequence>
<keyword evidence="3" id="KW-1185">Reference proteome</keyword>
<comment type="caution">
    <text evidence="2">The sequence shown here is derived from an EMBL/GenBank/DDBJ whole genome shotgun (WGS) entry which is preliminary data.</text>
</comment>
<name>A0ABR1UPF9_9PEZI</name>
<accession>A0ABR1UPF9</accession>
<proteinExistence type="predicted"/>
<feature type="region of interest" description="Disordered" evidence="1">
    <location>
        <begin position="71"/>
        <end position="98"/>
    </location>
</feature>
<evidence type="ECO:0000313" key="2">
    <source>
        <dbReference type="EMBL" id="KAK8060807.1"/>
    </source>
</evidence>
<evidence type="ECO:0000313" key="3">
    <source>
        <dbReference type="Proteomes" id="UP001446871"/>
    </source>
</evidence>
<dbReference type="Proteomes" id="UP001446871">
    <property type="component" value="Unassembled WGS sequence"/>
</dbReference>
<gene>
    <name evidence="2" type="ORF">PG996_010737</name>
</gene>
<feature type="compositionally biased region" description="Polar residues" evidence="1">
    <location>
        <begin position="81"/>
        <end position="90"/>
    </location>
</feature>